<dbReference type="PANTHER" id="PTHR34229:SF1">
    <property type="entry name" value="METAL TRANSPORT PROTEIN HI_1621-RELATED"/>
    <property type="match status" value="1"/>
</dbReference>
<evidence type="ECO:0000256" key="5">
    <source>
        <dbReference type="ARBA" id="ARBA00022989"/>
    </source>
</evidence>
<keyword evidence="4 7" id="KW-0812">Transmembrane</keyword>
<dbReference type="AlphaFoldDB" id="A7NS38"/>
<evidence type="ECO:0000256" key="7">
    <source>
        <dbReference type="SAM" id="Phobius"/>
    </source>
</evidence>
<organism evidence="9 10">
    <name type="scientific">Roseiflexus castenholzii (strain DSM 13941 / HLO8)</name>
    <dbReference type="NCBI Taxonomy" id="383372"/>
    <lineage>
        <taxon>Bacteria</taxon>
        <taxon>Bacillati</taxon>
        <taxon>Chloroflexota</taxon>
        <taxon>Chloroflexia</taxon>
        <taxon>Chloroflexales</taxon>
        <taxon>Roseiflexineae</taxon>
        <taxon>Roseiflexaceae</taxon>
        <taxon>Roseiflexus</taxon>
    </lineage>
</organism>
<dbReference type="EMBL" id="CP000804">
    <property type="protein sequence ID" value="ABU60384.1"/>
    <property type="molecule type" value="Genomic_DNA"/>
</dbReference>
<dbReference type="eggNOG" id="COG0310">
    <property type="taxonomic scope" value="Bacteria"/>
</dbReference>
<feature type="transmembrane region" description="Helical" evidence="7">
    <location>
        <begin position="91"/>
        <end position="116"/>
    </location>
</feature>
<keyword evidence="5 7" id="KW-1133">Transmembrane helix</keyword>
<reference evidence="9 10" key="1">
    <citation type="submission" date="2007-08" db="EMBL/GenBank/DDBJ databases">
        <title>Complete sequence of Roseiflexus castenholzii DSM 13941.</title>
        <authorList>
            <consortium name="US DOE Joint Genome Institute"/>
            <person name="Copeland A."/>
            <person name="Lucas S."/>
            <person name="Lapidus A."/>
            <person name="Barry K."/>
            <person name="Glavina del Rio T."/>
            <person name="Dalin E."/>
            <person name="Tice H."/>
            <person name="Pitluck S."/>
            <person name="Thompson L.S."/>
            <person name="Brettin T."/>
            <person name="Bruce D."/>
            <person name="Detter J.C."/>
            <person name="Han C."/>
            <person name="Tapia R."/>
            <person name="Schmutz J."/>
            <person name="Larimer F."/>
            <person name="Land M."/>
            <person name="Hauser L."/>
            <person name="Kyrpides N."/>
            <person name="Mikhailova N."/>
            <person name="Bryant D.A."/>
            <person name="Hanada S."/>
            <person name="Tsukatani Y."/>
            <person name="Richardson P."/>
        </authorList>
    </citation>
    <scope>NUCLEOTIDE SEQUENCE [LARGE SCALE GENOMIC DNA]</scope>
    <source>
        <strain evidence="10">DSM 13941 / HLO8</strain>
    </source>
</reference>
<feature type="transmembrane region" description="Helical" evidence="7">
    <location>
        <begin position="156"/>
        <end position="180"/>
    </location>
</feature>
<dbReference type="Gene3D" id="1.10.1760.20">
    <property type="match status" value="1"/>
</dbReference>
<dbReference type="Pfam" id="PF13190">
    <property type="entry name" value="PDGLE"/>
    <property type="match status" value="1"/>
</dbReference>
<accession>A7NS38</accession>
<evidence type="ECO:0000256" key="4">
    <source>
        <dbReference type="ARBA" id="ARBA00022692"/>
    </source>
</evidence>
<dbReference type="GO" id="GO:0005886">
    <property type="term" value="C:plasma membrane"/>
    <property type="evidence" value="ECO:0007669"/>
    <property type="project" value="UniProtKB-SubCell"/>
</dbReference>
<name>A7NS38_ROSCS</name>
<dbReference type="Proteomes" id="UP000000263">
    <property type="component" value="Chromosome"/>
</dbReference>
<feature type="transmembrane region" description="Helical" evidence="7">
    <location>
        <begin position="59"/>
        <end position="79"/>
    </location>
</feature>
<evidence type="ECO:0000256" key="6">
    <source>
        <dbReference type="ARBA" id="ARBA00023136"/>
    </source>
</evidence>
<feature type="transmembrane region" description="Helical" evidence="7">
    <location>
        <begin position="122"/>
        <end position="144"/>
    </location>
</feature>
<evidence type="ECO:0000256" key="1">
    <source>
        <dbReference type="ARBA" id="ARBA00004651"/>
    </source>
</evidence>
<comment type="subcellular location">
    <subcellularLocation>
        <location evidence="1">Cell membrane</location>
        <topology evidence="1">Multi-pass membrane protein</topology>
    </subcellularLocation>
</comment>
<evidence type="ECO:0000259" key="8">
    <source>
        <dbReference type="Pfam" id="PF13190"/>
    </source>
</evidence>
<evidence type="ECO:0000313" key="10">
    <source>
        <dbReference type="Proteomes" id="UP000000263"/>
    </source>
</evidence>
<feature type="domain" description="PDGLE" evidence="8">
    <location>
        <begin position="236"/>
        <end position="320"/>
    </location>
</feature>
<protein>
    <submittedName>
        <fullName evidence="9">Cobalamin (Vitamin B12) biosynthesis CbiM protein</fullName>
    </submittedName>
</protein>
<dbReference type="RefSeq" id="WP_012122805.1">
    <property type="nucleotide sequence ID" value="NC_009767.1"/>
</dbReference>
<dbReference type="HOGENOM" id="CLU_052508_0_0_0"/>
<keyword evidence="3" id="KW-1003">Cell membrane</keyword>
<proteinExistence type="predicted"/>
<feature type="transmembrane region" description="Helical" evidence="7">
    <location>
        <begin position="26"/>
        <end position="47"/>
    </location>
</feature>
<feature type="transmembrane region" description="Helical" evidence="7">
    <location>
        <begin position="298"/>
        <end position="319"/>
    </location>
</feature>
<sequence length="328" mass="34137">MGATTGHIPGAQWSLFGAELHIPDGFLNLPISIVCWIGAIALIAFATQRAQRTLDERQMPLMGIMAAFIFAAQMINFPVAGGTSGHLLGGVLAAVTLGPWAGILVMTAVIAVQALLFQDGGLLVMGANILNMGLITALIGYGLYRSVIHQRPAIRLAVIGVAAWLSVMGAALATSLQLWLSGTVPLEVVIPAMMSVHALIGIGEALITVVAVSFILRTRPERMATDAQRSGADRGWIIGGALAALIVVVLSPLASANPDGLERVAEDMGFIDLGQSAPYEIIPDYTVPFLGETPLSTIVAGIIGALVVTVVVVLIAQAVRSRQAGIRS</sequence>
<dbReference type="OrthoDB" id="5395048at2"/>
<evidence type="ECO:0000256" key="2">
    <source>
        <dbReference type="ARBA" id="ARBA00022448"/>
    </source>
</evidence>
<dbReference type="InterPro" id="IPR002751">
    <property type="entry name" value="CbiM/NikMN"/>
</dbReference>
<gene>
    <name evidence="9" type="ordered locus">Rcas_4360</name>
</gene>
<dbReference type="KEGG" id="rca:Rcas_4360"/>
<feature type="transmembrane region" description="Helical" evidence="7">
    <location>
        <begin position="192"/>
        <end position="216"/>
    </location>
</feature>
<dbReference type="STRING" id="383372.Rcas_4360"/>
<keyword evidence="10" id="KW-1185">Reference proteome</keyword>
<evidence type="ECO:0000256" key="3">
    <source>
        <dbReference type="ARBA" id="ARBA00022475"/>
    </source>
</evidence>
<dbReference type="InterPro" id="IPR025937">
    <property type="entry name" value="PDGLE_dom"/>
</dbReference>
<dbReference type="Pfam" id="PF01891">
    <property type="entry name" value="CbiM"/>
    <property type="match status" value="1"/>
</dbReference>
<keyword evidence="2" id="KW-0813">Transport</keyword>
<keyword evidence="6 7" id="KW-0472">Membrane</keyword>
<dbReference type="PANTHER" id="PTHR34229">
    <property type="entry name" value="METAL TRANSPORT PROTEIN HI_1621-RELATED"/>
    <property type="match status" value="1"/>
</dbReference>
<dbReference type="GO" id="GO:0000041">
    <property type="term" value="P:transition metal ion transport"/>
    <property type="evidence" value="ECO:0007669"/>
    <property type="project" value="InterPro"/>
</dbReference>
<evidence type="ECO:0000313" key="9">
    <source>
        <dbReference type="EMBL" id="ABU60384.1"/>
    </source>
</evidence>
<feature type="transmembrane region" description="Helical" evidence="7">
    <location>
        <begin position="236"/>
        <end position="254"/>
    </location>
</feature>